<name>A0A1D8N8Z7_YARLL</name>
<dbReference type="EMBL" id="KZ858990">
    <property type="protein sequence ID" value="RDW25958.1"/>
    <property type="molecule type" value="Genomic_DNA"/>
</dbReference>
<dbReference type="VEuPathDB" id="FungiDB:YALI0_B22374g"/>
<feature type="region of interest" description="Disordered" evidence="1">
    <location>
        <begin position="44"/>
        <end position="80"/>
    </location>
</feature>
<dbReference type="PANTHER" id="PTHR30005">
    <property type="entry name" value="EXOPOLYPHOSPHATASE"/>
    <property type="match status" value="1"/>
</dbReference>
<dbReference type="PANTHER" id="PTHR30005:SF0">
    <property type="entry name" value="RETROGRADE REGULATION PROTEIN 2"/>
    <property type="match status" value="1"/>
</dbReference>
<dbReference type="Proteomes" id="UP000256601">
    <property type="component" value="Unassembled WGS sequence"/>
</dbReference>
<dbReference type="Pfam" id="PF23566">
    <property type="entry name" value="RTG2_C"/>
    <property type="match status" value="1"/>
</dbReference>
<dbReference type="GO" id="GO:0005737">
    <property type="term" value="C:cytoplasm"/>
    <property type="evidence" value="ECO:0007669"/>
    <property type="project" value="EnsemblFungi"/>
</dbReference>
<dbReference type="FunFam" id="3.30.420.40:FF:000191">
    <property type="entry name" value="Retrograde regulation protein 2"/>
    <property type="match status" value="1"/>
</dbReference>
<reference evidence="5 7" key="2">
    <citation type="submission" date="2018-07" db="EMBL/GenBank/DDBJ databases">
        <title>Draft Genome Assemblies for Five Robust Yarrowia lipolytica Strains Exhibiting High Lipid Production and Pentose Sugar Utilization and Sugar Alcohol Secretion from Undetoxified Lignocellulosic Biomass Hydrolysates.</title>
        <authorList>
            <consortium name="DOE Joint Genome Institute"/>
            <person name="Walker C."/>
            <person name="Ryu S."/>
            <person name="Na H."/>
            <person name="Zane M."/>
            <person name="LaButti K."/>
            <person name="Lipzen A."/>
            <person name="Haridas S."/>
            <person name="Barry K."/>
            <person name="Grigoriev I.V."/>
            <person name="Quarterman J."/>
            <person name="Slininger P."/>
            <person name="Dien B."/>
            <person name="Trinh C.T."/>
        </authorList>
    </citation>
    <scope>NUCLEOTIDE SEQUENCE [LARGE SCALE GENOMIC DNA]</scope>
    <source>
        <strain evidence="5 7">YB392</strain>
    </source>
</reference>
<sequence>MKSSLRAIVDIGSNGIRFSISSVSPNHARIIPCLYLDRAPINLFDDSPPPTETEEDENDGQSSVNTNTGPPAPAPGHTSRSIPKHVVVDVCQSMLRFKNTCADFGVGEDYIDVLATEAVAEAPNGEEFRAMVKETVGWDVQIMSLRDEALYEAYGVASAFFHVNGLYMDLGGGSAVISWMVCENGKFSLCRDPVKLPYGAAAITRRLMVNREDPTDLYNEMEAALKHAVDHITQDDSSPLLQSMHKYAKQTGGYKLYVSGGGFRGLGHLLLSQSGQYPLPVINGFSTTGHAIRELSQSLKSEVMELYEQSEPPSLATSAQNSASASNTHTPASSPPPQPADLQKIFARKKKNFRISSRRASQIPAVSLFISAAVAAFPRIRKILFSQGGIREGVLFAKMTESIRNLDPVIVATSPYAGLLAPSYAKVLTGCIPPAAPQLITQRLVGALCNTIFVHSSYPKEVQPFIALQVASSGVISGAHGLSHEIRALLGLSLCHRWGGDLADKTFYNSLVDIVQPKDLCWWACFCGAIMHVVCGVYPGGNIKGYPFEITVSDVWESAATNESNSSPIPSFGFELTIRASKSHPNLAAPSVRNRINGLGKRMKRLRKEFGGRKVEVVVEWY</sequence>
<proteinExistence type="predicted"/>
<dbReference type="GeneID" id="2906834"/>
<evidence type="ECO:0000256" key="1">
    <source>
        <dbReference type="SAM" id="MobiDB-lite"/>
    </source>
</evidence>
<dbReference type="GO" id="GO:0031930">
    <property type="term" value="P:mitochondria-nucleus signaling pathway"/>
    <property type="evidence" value="ECO:0007669"/>
    <property type="project" value="EnsemblFungi"/>
</dbReference>
<dbReference type="AlphaFoldDB" id="A0A1D8N8Z7"/>
<dbReference type="Pfam" id="PF02541">
    <property type="entry name" value="Ppx-GppA"/>
    <property type="match status" value="1"/>
</dbReference>
<dbReference type="GO" id="GO:0006606">
    <property type="term" value="P:protein import into nucleus"/>
    <property type="evidence" value="ECO:0007669"/>
    <property type="project" value="EnsemblFungi"/>
</dbReference>
<protein>
    <submittedName>
        <fullName evidence="5">Ppx/GppA phosphatase family-domain-containing protein</fullName>
    </submittedName>
</protein>
<accession>A0A1D8N8Z7</accession>
<dbReference type="GO" id="GO:0051219">
    <property type="term" value="F:phosphoprotein binding"/>
    <property type="evidence" value="ECO:0007669"/>
    <property type="project" value="EnsemblFungi"/>
</dbReference>
<feature type="compositionally biased region" description="Polar residues" evidence="1">
    <location>
        <begin position="60"/>
        <end position="69"/>
    </location>
</feature>
<dbReference type="InterPro" id="IPR003695">
    <property type="entry name" value="Ppx_GppA_N"/>
</dbReference>
<dbReference type="GO" id="GO:0045944">
    <property type="term" value="P:positive regulation of transcription by RNA polymerase II"/>
    <property type="evidence" value="ECO:0007669"/>
    <property type="project" value="EnsemblFungi"/>
</dbReference>
<dbReference type="Proteomes" id="UP000182444">
    <property type="component" value="Chromosome 1B"/>
</dbReference>
<dbReference type="SUPFAM" id="SSF53067">
    <property type="entry name" value="Actin-like ATPase domain"/>
    <property type="match status" value="3"/>
</dbReference>
<evidence type="ECO:0000313" key="6">
    <source>
        <dbReference type="Proteomes" id="UP000182444"/>
    </source>
</evidence>
<feature type="domain" description="Ppx/GppA phosphatase N-terminal" evidence="2">
    <location>
        <begin position="82"/>
        <end position="298"/>
    </location>
</feature>
<reference evidence="4 6" key="1">
    <citation type="journal article" date="2016" name="PLoS ONE">
        <title>Sequence Assembly of Yarrowia lipolytica Strain W29/CLIB89 Shows Transposable Element Diversity.</title>
        <authorList>
            <person name="Magnan C."/>
            <person name="Yu J."/>
            <person name="Chang I."/>
            <person name="Jahn E."/>
            <person name="Kanomata Y."/>
            <person name="Wu J."/>
            <person name="Zeller M."/>
            <person name="Oakes M."/>
            <person name="Baldi P."/>
            <person name="Sandmeyer S."/>
        </authorList>
    </citation>
    <scope>NUCLEOTIDE SEQUENCE [LARGE SCALE GENOMIC DNA]</scope>
    <source>
        <strain evidence="4">CLIB89</strain>
        <strain evidence="6">CLIB89(W29)</strain>
    </source>
</reference>
<feature type="compositionally biased region" description="Low complexity" evidence="1">
    <location>
        <begin position="316"/>
        <end position="328"/>
    </location>
</feature>
<feature type="region of interest" description="Disordered" evidence="1">
    <location>
        <begin position="310"/>
        <end position="341"/>
    </location>
</feature>
<evidence type="ECO:0000313" key="4">
    <source>
        <dbReference type="EMBL" id="AOW02069.1"/>
    </source>
</evidence>
<dbReference type="VEuPathDB" id="FungiDB:YALI1_B29191g"/>
<dbReference type="KEGG" id="yli:2906834"/>
<dbReference type="InterPro" id="IPR057512">
    <property type="entry name" value="RTG2_C"/>
</dbReference>
<dbReference type="OMA" id="CNRWGGD"/>
<dbReference type="Gene3D" id="3.30.420.40">
    <property type="match status" value="1"/>
</dbReference>
<dbReference type="Gene3D" id="3.30.420.150">
    <property type="entry name" value="Exopolyphosphatase. Domain 2"/>
    <property type="match status" value="2"/>
</dbReference>
<evidence type="ECO:0000313" key="7">
    <source>
        <dbReference type="Proteomes" id="UP000256601"/>
    </source>
</evidence>
<evidence type="ECO:0000313" key="5">
    <source>
        <dbReference type="EMBL" id="RDW25958.1"/>
    </source>
</evidence>
<dbReference type="InterPro" id="IPR043129">
    <property type="entry name" value="ATPase_NBD"/>
</dbReference>
<dbReference type="EMBL" id="CP017554">
    <property type="protein sequence ID" value="AOW02069.1"/>
    <property type="molecule type" value="Genomic_DNA"/>
</dbReference>
<evidence type="ECO:0000259" key="3">
    <source>
        <dbReference type="Pfam" id="PF23566"/>
    </source>
</evidence>
<feature type="domain" description="RTG2 C-terminal" evidence="3">
    <location>
        <begin position="407"/>
        <end position="620"/>
    </location>
</feature>
<dbReference type="GO" id="GO:0035753">
    <property type="term" value="P:maintenance of DNA trinucleotide repeats"/>
    <property type="evidence" value="ECO:0007669"/>
    <property type="project" value="EnsemblFungi"/>
</dbReference>
<dbReference type="eggNOG" id="ENOG502QRXN">
    <property type="taxonomic scope" value="Eukaryota"/>
</dbReference>
<gene>
    <name evidence="5" type="ORF">B0I71DRAFT_131707</name>
    <name evidence="4" type="ORF">YALI1_B29191g</name>
</gene>
<organism evidence="4 6">
    <name type="scientific">Yarrowia lipolytica</name>
    <name type="common">Candida lipolytica</name>
    <dbReference type="NCBI Taxonomy" id="4952"/>
    <lineage>
        <taxon>Eukaryota</taxon>
        <taxon>Fungi</taxon>
        <taxon>Dikarya</taxon>
        <taxon>Ascomycota</taxon>
        <taxon>Saccharomycotina</taxon>
        <taxon>Dipodascomycetes</taxon>
        <taxon>Dipodascales</taxon>
        <taxon>Dipodascales incertae sedis</taxon>
        <taxon>Yarrowia</taxon>
    </lineage>
</organism>
<evidence type="ECO:0000259" key="2">
    <source>
        <dbReference type="Pfam" id="PF02541"/>
    </source>
</evidence>
<dbReference type="GO" id="GO:0000791">
    <property type="term" value="C:euchromatin"/>
    <property type="evidence" value="ECO:0007669"/>
    <property type="project" value="EnsemblFungi"/>
</dbReference>
<dbReference type="InterPro" id="IPR050273">
    <property type="entry name" value="GppA/Ppx_hydrolase"/>
</dbReference>